<dbReference type="Pfam" id="PF12078">
    <property type="entry name" value="DUF3557"/>
    <property type="match status" value="1"/>
</dbReference>
<dbReference type="InParanoid" id="E3MVE6"/>
<accession>E3MVE6</accession>
<protein>
    <submittedName>
        <fullName evidence="1">Uncharacterized protein</fullName>
    </submittedName>
</protein>
<dbReference type="PANTHER" id="PTHR31379:SF1">
    <property type="entry name" value="F-BOX C PROTEIN-RELATED"/>
    <property type="match status" value="1"/>
</dbReference>
<dbReference type="AlphaFoldDB" id="E3MVE6"/>
<dbReference type="PANTHER" id="PTHR31379">
    <property type="entry name" value="F-BOX C PROTEIN-RELATED-RELATED"/>
    <property type="match status" value="1"/>
</dbReference>
<proteinExistence type="predicted"/>
<keyword evidence="2" id="KW-1185">Reference proteome</keyword>
<dbReference type="InterPro" id="IPR021942">
    <property type="entry name" value="DUF3557"/>
</dbReference>
<evidence type="ECO:0000313" key="2">
    <source>
        <dbReference type="Proteomes" id="UP000008281"/>
    </source>
</evidence>
<sequence length="231" mass="26672">MHPLHHLLPSTTKLQEEQRHLISSWKPGKSDGTSPKGQRGGGCVAGLHARLWNSGAHWIFEETVSPRLALPIESVTVVDPPAVNPGFPTEMLRTAGFVSLEDTGSIERSLLDILRELPHNSRIQLEIQERRSFPNADFIQLIQTWIESPQEIGRRFSVNIRFNWRLQKRIQETFPMCQKQWIQMTEKRASSRRGISIDTFHDQRLVVYGRNGRDGLEKHKWTTMEVFPRHV</sequence>
<dbReference type="EMBL" id="DS268482">
    <property type="protein sequence ID" value="EFP10085.1"/>
    <property type="molecule type" value="Genomic_DNA"/>
</dbReference>
<name>E3MVE6_CAERE</name>
<gene>
    <name evidence="1" type="ORF">CRE_24559</name>
</gene>
<dbReference type="Proteomes" id="UP000008281">
    <property type="component" value="Unassembled WGS sequence"/>
</dbReference>
<dbReference type="HOGENOM" id="CLU_1200805_0_0_1"/>
<reference evidence="1" key="1">
    <citation type="submission" date="2007-07" db="EMBL/GenBank/DDBJ databases">
        <title>PCAP assembly of the Caenorhabditis remanei genome.</title>
        <authorList>
            <consortium name="The Caenorhabditis remanei Sequencing Consortium"/>
            <person name="Wilson R.K."/>
        </authorList>
    </citation>
    <scope>NUCLEOTIDE SEQUENCE [LARGE SCALE GENOMIC DNA]</scope>
    <source>
        <strain evidence="1">PB4641</strain>
    </source>
</reference>
<evidence type="ECO:0000313" key="1">
    <source>
        <dbReference type="EMBL" id="EFP10085.1"/>
    </source>
</evidence>
<organism evidence="2">
    <name type="scientific">Caenorhabditis remanei</name>
    <name type="common">Caenorhabditis vulgaris</name>
    <dbReference type="NCBI Taxonomy" id="31234"/>
    <lineage>
        <taxon>Eukaryota</taxon>
        <taxon>Metazoa</taxon>
        <taxon>Ecdysozoa</taxon>
        <taxon>Nematoda</taxon>
        <taxon>Chromadorea</taxon>
        <taxon>Rhabditida</taxon>
        <taxon>Rhabditina</taxon>
        <taxon>Rhabditomorpha</taxon>
        <taxon>Rhabditoidea</taxon>
        <taxon>Rhabditidae</taxon>
        <taxon>Peloderinae</taxon>
        <taxon>Caenorhabditis</taxon>
    </lineage>
</organism>